<evidence type="ECO:0000313" key="1">
    <source>
        <dbReference type="EMBL" id="RLQ82659.1"/>
    </source>
</evidence>
<comment type="caution">
    <text evidence="1">The sequence shown here is derived from an EMBL/GenBank/DDBJ whole genome shotgun (WGS) entry which is preliminary data.</text>
</comment>
<organism evidence="1 2">
    <name type="scientific">Mycetocola zhadangensis</name>
    <dbReference type="NCBI Taxonomy" id="1164595"/>
    <lineage>
        <taxon>Bacteria</taxon>
        <taxon>Bacillati</taxon>
        <taxon>Actinomycetota</taxon>
        <taxon>Actinomycetes</taxon>
        <taxon>Micrococcales</taxon>
        <taxon>Microbacteriaceae</taxon>
        <taxon>Mycetocola</taxon>
    </lineage>
</organism>
<dbReference type="EMBL" id="RCWJ01000003">
    <property type="protein sequence ID" value="RLQ82659.1"/>
    <property type="molecule type" value="Genomic_DNA"/>
</dbReference>
<reference evidence="1 2" key="1">
    <citation type="submission" date="2018-10" db="EMBL/GenBank/DDBJ databases">
        <authorList>
            <person name="Li J."/>
        </authorList>
    </citation>
    <scope>NUCLEOTIDE SEQUENCE [LARGE SCALE GENOMIC DNA]</scope>
    <source>
        <strain evidence="1 2">ZD1-4</strain>
    </source>
</reference>
<dbReference type="AlphaFoldDB" id="A0A3L7IX28"/>
<dbReference type="OrthoDB" id="5119276at2"/>
<proteinExistence type="predicted"/>
<gene>
    <name evidence="1" type="ORF">D9V28_11940</name>
</gene>
<dbReference type="Proteomes" id="UP000282460">
    <property type="component" value="Unassembled WGS sequence"/>
</dbReference>
<protein>
    <submittedName>
        <fullName evidence="1">Uncharacterized protein</fullName>
    </submittedName>
</protein>
<dbReference type="RefSeq" id="WP_121659961.1">
    <property type="nucleotide sequence ID" value="NZ_BMEK01000003.1"/>
</dbReference>
<name>A0A3L7IX28_9MICO</name>
<evidence type="ECO:0000313" key="2">
    <source>
        <dbReference type="Proteomes" id="UP000282460"/>
    </source>
</evidence>
<sequence>MIITTLAIGDRRFRLAQNVDVSRLEDQLLDAMRAGGGVVPIPAAGLSSVRAIVTPGLPVLVETAEEPESSMPNLEDDVSYDNYLSDYLQDL</sequence>
<accession>A0A3L7IX28</accession>
<keyword evidence="2" id="KW-1185">Reference proteome</keyword>